<gene>
    <name evidence="4" type="ORF">BJY26_002033</name>
</gene>
<keyword evidence="1 4" id="KW-0489">Methyltransferase</keyword>
<evidence type="ECO:0000313" key="4">
    <source>
        <dbReference type="EMBL" id="NYI67727.1"/>
    </source>
</evidence>
<comment type="caution">
    <text evidence="4">The sequence shown here is derived from an EMBL/GenBank/DDBJ whole genome shotgun (WGS) entry which is preliminary data.</text>
</comment>
<evidence type="ECO:0000259" key="3">
    <source>
        <dbReference type="Pfam" id="PF04909"/>
    </source>
</evidence>
<dbReference type="RefSeq" id="WP_218852358.1">
    <property type="nucleotide sequence ID" value="NZ_JACBZP010000001.1"/>
</dbReference>
<evidence type="ECO:0000256" key="1">
    <source>
        <dbReference type="ARBA" id="ARBA00022603"/>
    </source>
</evidence>
<dbReference type="Pfam" id="PF03602">
    <property type="entry name" value="Cons_hypoth95"/>
    <property type="match status" value="1"/>
</dbReference>
<dbReference type="NCBIfam" id="TIGR00095">
    <property type="entry name" value="16S rRNA (guanine(966)-N(2))-methyltransferase RsmD"/>
    <property type="match status" value="1"/>
</dbReference>
<accession>A0A7Z0D2M5</accession>
<dbReference type="Pfam" id="PF04909">
    <property type="entry name" value="Amidohydro_2"/>
    <property type="match status" value="1"/>
</dbReference>
<name>A0A7Z0D2M5_9MICO</name>
<dbReference type="PANTHER" id="PTHR43542">
    <property type="entry name" value="METHYLTRANSFERASE"/>
    <property type="match status" value="1"/>
</dbReference>
<feature type="domain" description="Amidohydrolase-related" evidence="3">
    <location>
        <begin position="214"/>
        <end position="478"/>
    </location>
</feature>
<dbReference type="PANTHER" id="PTHR43542:SF1">
    <property type="entry name" value="METHYLTRANSFERASE"/>
    <property type="match status" value="1"/>
</dbReference>
<keyword evidence="5" id="KW-1185">Reference proteome</keyword>
<dbReference type="CDD" id="cd01292">
    <property type="entry name" value="metallo-dependent_hydrolases"/>
    <property type="match status" value="1"/>
</dbReference>
<dbReference type="Gene3D" id="3.20.20.140">
    <property type="entry name" value="Metal-dependent hydrolases"/>
    <property type="match status" value="1"/>
</dbReference>
<protein>
    <submittedName>
        <fullName evidence="4">16S rRNA (Guanine(966)-N(2))-methyltransferase RsmD</fullName>
    </submittedName>
</protein>
<dbReference type="InterPro" id="IPR004398">
    <property type="entry name" value="RNA_MeTrfase_RsmD"/>
</dbReference>
<dbReference type="InterPro" id="IPR002052">
    <property type="entry name" value="DNA_methylase_N6_adenine_CS"/>
</dbReference>
<dbReference type="GO" id="GO:0016787">
    <property type="term" value="F:hydrolase activity"/>
    <property type="evidence" value="ECO:0007669"/>
    <property type="project" value="InterPro"/>
</dbReference>
<dbReference type="CDD" id="cd02440">
    <property type="entry name" value="AdoMet_MTases"/>
    <property type="match status" value="1"/>
</dbReference>
<sequence>MTRIIAGRFGGLTLRTPAGTSTRPTGERVREALFSALDHAGLLDGARVLDLYAGSGALGLEALSRGAAAVTLVDKADAAVKTIRANAAAAGRAIGSGEAISSVKSAADAFLGRAEEQFDVVLIDPPYAVGERELARTLELVRSRLDDDGIVVVERATRSSEPSWPEGLTGTRSRKYGDTTLWWADAATPEPAGPASDAEVASFARRLGLPGLFDVHTHFMPTRVLDKVWRYFETNTRFDWPITYRQDEDERVRRLRDLGVRRFTAMLYPHKPDMAHWLNRWGADFAARTPDCLHTATFFPEPGNDEYVREALGAGARVFKAHVQVGGYDPSDRLLDGVWAQLEDAGVPTVIHCGSGPNPGKFTGPEPIRAVLRRHPRLRLIIAHLGMPEYEDFAALAEGHDGVYLDTTMNFTDFTEKLMPMPDELLPRLAALQDKILLGSDFPNIPYPYAHQIDALTRLGFGDEWLRAVLWHNAAGLFAEY</sequence>
<proteinExistence type="predicted"/>
<dbReference type="SUPFAM" id="SSF53335">
    <property type="entry name" value="S-adenosyl-L-methionine-dependent methyltransferases"/>
    <property type="match status" value="1"/>
</dbReference>
<dbReference type="Proteomes" id="UP000539111">
    <property type="component" value="Unassembled WGS sequence"/>
</dbReference>
<dbReference type="GO" id="GO:0031167">
    <property type="term" value="P:rRNA methylation"/>
    <property type="evidence" value="ECO:0007669"/>
    <property type="project" value="InterPro"/>
</dbReference>
<dbReference type="PROSITE" id="PS00092">
    <property type="entry name" value="N6_MTASE"/>
    <property type="match status" value="1"/>
</dbReference>
<dbReference type="GO" id="GO:0008168">
    <property type="term" value="F:methyltransferase activity"/>
    <property type="evidence" value="ECO:0007669"/>
    <property type="project" value="UniProtKB-KW"/>
</dbReference>
<evidence type="ECO:0000313" key="5">
    <source>
        <dbReference type="Proteomes" id="UP000539111"/>
    </source>
</evidence>
<dbReference type="AlphaFoldDB" id="A0A7Z0D2M5"/>
<dbReference type="Gene3D" id="3.40.50.150">
    <property type="entry name" value="Vaccinia Virus protein VP39"/>
    <property type="match status" value="1"/>
</dbReference>
<dbReference type="SUPFAM" id="SSF51556">
    <property type="entry name" value="Metallo-dependent hydrolases"/>
    <property type="match status" value="1"/>
</dbReference>
<dbReference type="InterPro" id="IPR006680">
    <property type="entry name" value="Amidohydro-rel"/>
</dbReference>
<dbReference type="EMBL" id="JACBZP010000001">
    <property type="protein sequence ID" value="NYI67727.1"/>
    <property type="molecule type" value="Genomic_DNA"/>
</dbReference>
<reference evidence="4 5" key="1">
    <citation type="submission" date="2020-07" db="EMBL/GenBank/DDBJ databases">
        <title>Sequencing the genomes of 1000 actinobacteria strains.</title>
        <authorList>
            <person name="Klenk H.-P."/>
        </authorList>
    </citation>
    <scope>NUCLEOTIDE SEQUENCE [LARGE SCALE GENOMIC DNA]</scope>
    <source>
        <strain evidence="4 5">DSM 26341</strain>
    </source>
</reference>
<evidence type="ECO:0000256" key="2">
    <source>
        <dbReference type="ARBA" id="ARBA00022679"/>
    </source>
</evidence>
<dbReference type="GO" id="GO:0003676">
    <property type="term" value="F:nucleic acid binding"/>
    <property type="evidence" value="ECO:0007669"/>
    <property type="project" value="InterPro"/>
</dbReference>
<keyword evidence="2 4" id="KW-0808">Transferase</keyword>
<organism evidence="4 5">
    <name type="scientific">Spelaeicoccus albus</name>
    <dbReference type="NCBI Taxonomy" id="1280376"/>
    <lineage>
        <taxon>Bacteria</taxon>
        <taxon>Bacillati</taxon>
        <taxon>Actinomycetota</taxon>
        <taxon>Actinomycetes</taxon>
        <taxon>Micrococcales</taxon>
        <taxon>Brevibacteriaceae</taxon>
        <taxon>Spelaeicoccus</taxon>
    </lineage>
</organism>
<dbReference type="InterPro" id="IPR029063">
    <property type="entry name" value="SAM-dependent_MTases_sf"/>
</dbReference>
<dbReference type="InterPro" id="IPR032466">
    <property type="entry name" value="Metal_Hydrolase"/>
</dbReference>